<evidence type="ECO:0000313" key="2">
    <source>
        <dbReference type="Proteomes" id="UP001162001"/>
    </source>
</evidence>
<proteinExistence type="predicted"/>
<dbReference type="EMBL" id="MT418680">
    <property type="protein sequence ID" value="QKF93663.1"/>
    <property type="molecule type" value="Genomic_DNA"/>
</dbReference>
<name>A0A7D3QTW7_9VIRU</name>
<accession>A0A7D3QTW7</accession>
<dbReference type="Proteomes" id="UP001162001">
    <property type="component" value="Segment"/>
</dbReference>
<reference evidence="1 2" key="1">
    <citation type="submission" date="2020-04" db="EMBL/GenBank/DDBJ databases">
        <title>Advantages and limits of metagenomic assembly and binning of a giant virus.</title>
        <authorList>
            <person name="Schulz F."/>
            <person name="Andreani J."/>
            <person name="Francis R."/>
            <person name="Boudjemaa H."/>
            <person name="Bou Khalil J.Y."/>
            <person name="Lee J."/>
            <person name="La Scola B."/>
            <person name="Woyke T."/>
        </authorList>
    </citation>
    <scope>NUCLEOTIDE SEQUENCE [LARGE SCALE GENOMIC DNA]</scope>
    <source>
        <strain evidence="1 2">FV1/VV64</strain>
    </source>
</reference>
<sequence>MEQKDFIFLHVPHTAGRVLKNYLWTNRKKVINVHNDKDMKLIKNKALQKYFILRNPIERIIGECVHYSTNLKNIGIVNYLSMDDILIRNPYFNPENISEYIKLEATKNLYCKFLLNRDNFWEPITANDFDKITKILEKGEFIYDKYTNPMDYEKLSQLIGIDRKEINKVTMEITTKSQIINKTNINIKKELLNNTNLIKEIELMNEYDIKLFTLLI</sequence>
<protein>
    <recommendedName>
        <fullName evidence="3">Sulfotransferase family protein</fullName>
    </recommendedName>
</protein>
<keyword evidence="2" id="KW-1185">Reference proteome</keyword>
<evidence type="ECO:0008006" key="3">
    <source>
        <dbReference type="Google" id="ProtNLM"/>
    </source>
</evidence>
<gene>
    <name evidence="1" type="ORF">Fadolivirus_1_205</name>
</gene>
<evidence type="ECO:0000313" key="1">
    <source>
        <dbReference type="EMBL" id="QKF93663.1"/>
    </source>
</evidence>
<organism evidence="1 2">
    <name type="scientific">Fadolivirus FV1/VV64</name>
    <dbReference type="NCBI Taxonomy" id="3070911"/>
    <lineage>
        <taxon>Viruses</taxon>
        <taxon>Varidnaviria</taxon>
        <taxon>Bamfordvirae</taxon>
        <taxon>Nucleocytoviricota</taxon>
        <taxon>Megaviricetes</taxon>
        <taxon>Imitervirales</taxon>
        <taxon>Mimiviridae</taxon>
        <taxon>Klosneuvirinae</taxon>
        <taxon>Fadolivirus</taxon>
        <taxon>Fadolivirus algeromassiliense</taxon>
    </lineage>
</organism>